<feature type="domain" description="Prenyltransferase alpha-alpha toroid" evidence="8">
    <location>
        <begin position="10"/>
        <end position="326"/>
    </location>
</feature>
<protein>
    <submittedName>
        <fullName evidence="9">Terpenoid cyclases/protein prenyltransferase alpha-alpha toroid</fullName>
    </submittedName>
</protein>
<accession>A0AAD9CY57</accession>
<name>A0AAD9CY57_PAPLA</name>
<gene>
    <name evidence="9" type="ORF">DB88DRAFT_500204</name>
</gene>
<evidence type="ECO:0000256" key="1">
    <source>
        <dbReference type="ARBA" id="ARBA00001947"/>
    </source>
</evidence>
<dbReference type="Pfam" id="PF00432">
    <property type="entry name" value="Prenyltrans"/>
    <property type="match status" value="1"/>
</dbReference>
<evidence type="ECO:0000256" key="7">
    <source>
        <dbReference type="ARBA" id="ARBA00022833"/>
    </source>
</evidence>
<keyword evidence="10" id="KW-1185">Reference proteome</keyword>
<dbReference type="InterPro" id="IPR045089">
    <property type="entry name" value="PGGT1B-like"/>
</dbReference>
<dbReference type="InterPro" id="IPR008930">
    <property type="entry name" value="Terpenoid_cyclase/PrenylTrfase"/>
</dbReference>
<evidence type="ECO:0000256" key="6">
    <source>
        <dbReference type="ARBA" id="ARBA00022737"/>
    </source>
</evidence>
<dbReference type="SUPFAM" id="SSF48239">
    <property type="entry name" value="Terpenoid cyclases/Protein prenyltransferases"/>
    <property type="match status" value="1"/>
</dbReference>
<dbReference type="EMBL" id="JAODAN010000011">
    <property type="protein sequence ID" value="KAK1921276.1"/>
    <property type="molecule type" value="Genomic_DNA"/>
</dbReference>
<dbReference type="InterPro" id="IPR001330">
    <property type="entry name" value="Prenyltrans"/>
</dbReference>
<proteinExistence type="inferred from homology"/>
<evidence type="ECO:0000259" key="8">
    <source>
        <dbReference type="Pfam" id="PF00432"/>
    </source>
</evidence>
<comment type="cofactor">
    <cofactor evidence="1">
        <name>Zn(2+)</name>
        <dbReference type="ChEBI" id="CHEBI:29105"/>
    </cofactor>
</comment>
<keyword evidence="5" id="KW-0479">Metal-binding</keyword>
<organism evidence="9 10">
    <name type="scientific">Papiliotrema laurentii</name>
    <name type="common">Cryptococcus laurentii</name>
    <dbReference type="NCBI Taxonomy" id="5418"/>
    <lineage>
        <taxon>Eukaryota</taxon>
        <taxon>Fungi</taxon>
        <taxon>Dikarya</taxon>
        <taxon>Basidiomycota</taxon>
        <taxon>Agaricomycotina</taxon>
        <taxon>Tremellomycetes</taxon>
        <taxon>Tremellales</taxon>
        <taxon>Rhynchogastremaceae</taxon>
        <taxon>Papiliotrema</taxon>
    </lineage>
</organism>
<keyword evidence="3" id="KW-0637">Prenyltransferase</keyword>
<evidence type="ECO:0000313" key="9">
    <source>
        <dbReference type="EMBL" id="KAK1921276.1"/>
    </source>
</evidence>
<dbReference type="PANTHER" id="PTHR11774">
    <property type="entry name" value="GERANYLGERANYL TRANSFERASE TYPE BETA SUBUNIT"/>
    <property type="match status" value="1"/>
</dbReference>
<evidence type="ECO:0000256" key="4">
    <source>
        <dbReference type="ARBA" id="ARBA00022679"/>
    </source>
</evidence>
<evidence type="ECO:0000313" key="10">
    <source>
        <dbReference type="Proteomes" id="UP001182556"/>
    </source>
</evidence>
<dbReference type="Proteomes" id="UP001182556">
    <property type="component" value="Unassembled WGS sequence"/>
</dbReference>
<comment type="similarity">
    <text evidence="2">Belongs to the protein prenyltransferase subunit beta family.</text>
</comment>
<keyword evidence="7" id="KW-0862">Zinc</keyword>
<evidence type="ECO:0000256" key="5">
    <source>
        <dbReference type="ARBA" id="ARBA00022723"/>
    </source>
</evidence>
<reference evidence="9" key="1">
    <citation type="submission" date="2023-02" db="EMBL/GenBank/DDBJ databases">
        <title>Identification and recombinant expression of a fungal hydrolase from Papiliotrema laurentii that hydrolyzes apple cutin and clears colloidal polyester polyurethane.</title>
        <authorList>
            <consortium name="DOE Joint Genome Institute"/>
            <person name="Roman V.A."/>
            <person name="Bojanowski C."/>
            <person name="Crable B.R."/>
            <person name="Wagner D.N."/>
            <person name="Hung C.S."/>
            <person name="Nadeau L.J."/>
            <person name="Schratz L."/>
            <person name="Haridas S."/>
            <person name="Pangilinan J."/>
            <person name="Lipzen A."/>
            <person name="Na H."/>
            <person name="Yan M."/>
            <person name="Ng V."/>
            <person name="Grigoriev I.V."/>
            <person name="Spatafora J.W."/>
            <person name="Barlow D."/>
            <person name="Biffinger J."/>
            <person name="Kelley-Loughnane N."/>
            <person name="Varaljay V.A."/>
            <person name="Crookes-Goodson W.J."/>
        </authorList>
    </citation>
    <scope>NUCLEOTIDE SEQUENCE</scope>
    <source>
        <strain evidence="9">5307AH</strain>
    </source>
</reference>
<dbReference type="AlphaFoldDB" id="A0AAD9CY57"/>
<comment type="caution">
    <text evidence="9">The sequence shown here is derived from an EMBL/GenBank/DDBJ whole genome shotgun (WGS) entry which is preliminary data.</text>
</comment>
<dbReference type="PANTHER" id="PTHR11774:SF4">
    <property type="entry name" value="GERANYLGERANYL TRANSFERASE TYPE-1 SUBUNIT BETA"/>
    <property type="match status" value="1"/>
</dbReference>
<evidence type="ECO:0000256" key="3">
    <source>
        <dbReference type="ARBA" id="ARBA00022602"/>
    </source>
</evidence>
<evidence type="ECO:0000256" key="2">
    <source>
        <dbReference type="ARBA" id="ARBA00010497"/>
    </source>
</evidence>
<dbReference type="GO" id="GO:0004662">
    <property type="term" value="F:CAAX-protein geranylgeranyltransferase activity"/>
    <property type="evidence" value="ECO:0007669"/>
    <property type="project" value="TreeGrafter"/>
</dbReference>
<dbReference type="GO" id="GO:0005953">
    <property type="term" value="C:CAAX-protein geranylgeranyltransferase complex"/>
    <property type="evidence" value="ECO:0007669"/>
    <property type="project" value="TreeGrafter"/>
</dbReference>
<dbReference type="GO" id="GO:0046872">
    <property type="term" value="F:metal ion binding"/>
    <property type="evidence" value="ECO:0007669"/>
    <property type="project" value="UniProtKB-KW"/>
</dbReference>
<keyword evidence="4" id="KW-0808">Transferase</keyword>
<keyword evidence="6" id="KW-0677">Repeat</keyword>
<sequence length="343" mass="37678">MDNAPRQSTFKRNAHIAYFRRCLQALPAQATGFDSNRITIAYFCLSGLDLLDALERKTSEEDRRGWADWIWSLQAVPGGFSGSTFMLTENSATSPPHLPSTYTALLCLALLREPLDKLNILGLQTFLQSCQAPDGSFAPLPQNEMEGDFQSDLRMTYCASVIADITGVSFDRDSARGMIARCRTWEGAFASRPGVIEAQGGTSYCAIAALSLLDGGRHTNPADRLSTIRWLTQRQSGGFQGRPGKLEDVCYSFWCGAALSILGQANVINRSADTEFLLSAQSPMGGFGKEPEELPDPFHSYLALAALSLHDEPQLGLKQLEPKWNISAETASWLREEVNRINS</sequence>
<dbReference type="Gene3D" id="1.50.10.20">
    <property type="match status" value="1"/>
</dbReference>